<accession>A0ABX8ZJ97</accession>
<dbReference type="PANTHER" id="PTHR14097:SF7">
    <property type="entry name" value="OXIDOREDUCTASE HTATIP2"/>
    <property type="match status" value="1"/>
</dbReference>
<reference evidence="2 3" key="1">
    <citation type="submission" date="2021-08" db="EMBL/GenBank/DDBJ databases">
        <title>Comparative Genomics Analysis of the Genus Qipengyuania Reveals Extensive Genetic Diversity and Metabolic Versatility, Including the Description of Fifteen Novel Species.</title>
        <authorList>
            <person name="Liu Y."/>
        </authorList>
    </citation>
    <scope>NUCLEOTIDE SEQUENCE [LARGE SCALE GENOMIC DNA]</scope>
    <source>
        <strain evidence="2 3">1NDH13</strain>
    </source>
</reference>
<organism evidence="2 3">
    <name type="scientific">Qipengyuania aurantiaca</name>
    <dbReference type="NCBI Taxonomy" id="2867233"/>
    <lineage>
        <taxon>Bacteria</taxon>
        <taxon>Pseudomonadati</taxon>
        <taxon>Pseudomonadota</taxon>
        <taxon>Alphaproteobacteria</taxon>
        <taxon>Sphingomonadales</taxon>
        <taxon>Erythrobacteraceae</taxon>
        <taxon>Qipengyuania</taxon>
    </lineage>
</organism>
<dbReference type="PANTHER" id="PTHR14097">
    <property type="entry name" value="OXIDOREDUCTASE HTATIP2"/>
    <property type="match status" value="1"/>
</dbReference>
<proteinExistence type="predicted"/>
<feature type="domain" description="NAD(P)-binding" evidence="1">
    <location>
        <begin position="11"/>
        <end position="166"/>
    </location>
</feature>
<sequence>MSEALRLCLVGATGLIGGKVMEECVGREDVRLQAIARREAKLPQGIRIEYFVADPDKWSEVFEALRPKAVICALGTTWKKSGEDEAAFRAVDKDLVLATAKAALDNGVDRFVAVSSVGADAASKNFYLRVKGETERELTRLRFPRLDILRPGLLIGDRENDRRVGERLGIAAAPVANLFMHGKYRQYRGIKSEMVAKAAIALAKRAARGRFVHDNDAILRAANTLPALVEN</sequence>
<dbReference type="SUPFAM" id="SSF51735">
    <property type="entry name" value="NAD(P)-binding Rossmann-fold domains"/>
    <property type="match status" value="1"/>
</dbReference>
<evidence type="ECO:0000313" key="2">
    <source>
        <dbReference type="EMBL" id="QZD89070.1"/>
    </source>
</evidence>
<evidence type="ECO:0000259" key="1">
    <source>
        <dbReference type="Pfam" id="PF13460"/>
    </source>
</evidence>
<dbReference type="InterPro" id="IPR036291">
    <property type="entry name" value="NAD(P)-bd_dom_sf"/>
</dbReference>
<dbReference type="InterPro" id="IPR016040">
    <property type="entry name" value="NAD(P)-bd_dom"/>
</dbReference>
<dbReference type="Gene3D" id="3.40.50.720">
    <property type="entry name" value="NAD(P)-binding Rossmann-like Domain"/>
    <property type="match status" value="1"/>
</dbReference>
<protein>
    <submittedName>
        <fullName evidence="2">NAD(P)H-binding protein</fullName>
    </submittedName>
</protein>
<gene>
    <name evidence="2" type="ORF">K3148_09495</name>
</gene>
<keyword evidence="3" id="KW-1185">Reference proteome</keyword>
<evidence type="ECO:0000313" key="3">
    <source>
        <dbReference type="Proteomes" id="UP000824281"/>
    </source>
</evidence>
<dbReference type="RefSeq" id="WP_221424577.1">
    <property type="nucleotide sequence ID" value="NZ_CP081295.1"/>
</dbReference>
<dbReference type="Pfam" id="PF13460">
    <property type="entry name" value="NAD_binding_10"/>
    <property type="match status" value="1"/>
</dbReference>
<name>A0ABX8ZJ97_9SPHN</name>
<dbReference type="EMBL" id="CP081295">
    <property type="protein sequence ID" value="QZD89070.1"/>
    <property type="molecule type" value="Genomic_DNA"/>
</dbReference>
<dbReference type="Proteomes" id="UP000824281">
    <property type="component" value="Chromosome"/>
</dbReference>